<feature type="compositionally biased region" description="Low complexity" evidence="1">
    <location>
        <begin position="1"/>
        <end position="17"/>
    </location>
</feature>
<feature type="region of interest" description="Disordered" evidence="1">
    <location>
        <begin position="1"/>
        <end position="44"/>
    </location>
</feature>
<name>A0A2P2P7G8_RHIMU</name>
<evidence type="ECO:0000256" key="1">
    <source>
        <dbReference type="SAM" id="MobiDB-lite"/>
    </source>
</evidence>
<dbReference type="AlphaFoldDB" id="A0A2P2P7G8"/>
<dbReference type="EMBL" id="GGEC01070216">
    <property type="protein sequence ID" value="MBX50700.1"/>
    <property type="molecule type" value="Transcribed_RNA"/>
</dbReference>
<organism evidence="2">
    <name type="scientific">Rhizophora mucronata</name>
    <name type="common">Asiatic mangrove</name>
    <dbReference type="NCBI Taxonomy" id="61149"/>
    <lineage>
        <taxon>Eukaryota</taxon>
        <taxon>Viridiplantae</taxon>
        <taxon>Streptophyta</taxon>
        <taxon>Embryophyta</taxon>
        <taxon>Tracheophyta</taxon>
        <taxon>Spermatophyta</taxon>
        <taxon>Magnoliopsida</taxon>
        <taxon>eudicotyledons</taxon>
        <taxon>Gunneridae</taxon>
        <taxon>Pentapetalae</taxon>
        <taxon>rosids</taxon>
        <taxon>fabids</taxon>
        <taxon>Malpighiales</taxon>
        <taxon>Rhizophoraceae</taxon>
        <taxon>Rhizophora</taxon>
    </lineage>
</organism>
<sequence>MESASSAATSTCCQPSSMIRNLGEVPPSDRLLRPSLTPSAVTSV</sequence>
<evidence type="ECO:0000313" key="2">
    <source>
        <dbReference type="EMBL" id="MBX50700.1"/>
    </source>
</evidence>
<proteinExistence type="predicted"/>
<reference evidence="2" key="1">
    <citation type="submission" date="2018-02" db="EMBL/GenBank/DDBJ databases">
        <title>Rhizophora mucronata_Transcriptome.</title>
        <authorList>
            <person name="Meera S.P."/>
            <person name="Sreeshan A."/>
            <person name="Augustine A."/>
        </authorList>
    </citation>
    <scope>NUCLEOTIDE SEQUENCE</scope>
    <source>
        <tissue evidence="2">Leaf</tissue>
    </source>
</reference>
<accession>A0A2P2P7G8</accession>
<protein>
    <submittedName>
        <fullName evidence="2">Uncharacterized protein</fullName>
    </submittedName>
</protein>